<protein>
    <submittedName>
        <fullName evidence="2">Uncharacterized protein</fullName>
    </submittedName>
</protein>
<sequence>MSSKYLEKVWSHKTVTMEEKLLLLALAELADRHGAFITSMQELSQMTSGSESALENLLSKLSLNHHIIGLNKRGNSYRDGGNIKGKLNVDTYVDHGASQQQANEQPAQFEQAFQKRSKMSSFHRSQVSPIQPSGNNKMINAKELSPNVIEDWAELIMFKSGFAGQTAVWASFIEKLRLTPQALFNMDEMTSRLHSHLHSEKTPYQSTRKSSNYQKGQYQKAPRRSAVDELEEKISNFKFNDE</sequence>
<evidence type="ECO:0000256" key="1">
    <source>
        <dbReference type="SAM" id="MobiDB-lite"/>
    </source>
</evidence>
<comment type="caution">
    <text evidence="2">The sequence shown here is derived from an EMBL/GenBank/DDBJ whole genome shotgun (WGS) entry which is preliminary data.</text>
</comment>
<keyword evidence="3" id="KW-1185">Reference proteome</keyword>
<dbReference type="RefSeq" id="WP_205160007.1">
    <property type="nucleotide sequence ID" value="NZ_JAFEUM010000013.1"/>
</dbReference>
<accession>A0ABS2HND6</accession>
<feature type="compositionally biased region" description="Polar residues" evidence="1">
    <location>
        <begin position="202"/>
        <end position="217"/>
    </location>
</feature>
<name>A0ABS2HND6_9VIBR</name>
<dbReference type="Proteomes" id="UP000809621">
    <property type="component" value="Unassembled WGS sequence"/>
</dbReference>
<proteinExistence type="predicted"/>
<feature type="region of interest" description="Disordered" evidence="1">
    <location>
        <begin position="194"/>
        <end position="227"/>
    </location>
</feature>
<reference evidence="2 3" key="1">
    <citation type="submission" date="2021-02" db="EMBL/GenBank/DDBJ databases">
        <authorList>
            <person name="Park J.-S."/>
        </authorList>
    </citation>
    <scope>NUCLEOTIDE SEQUENCE [LARGE SCALE GENOMIC DNA]</scope>
    <source>
        <strain evidence="2 3">188UL20-2</strain>
    </source>
</reference>
<organism evidence="2 3">
    <name type="scientific">Vibrio ulleungensis</name>
    <dbReference type="NCBI Taxonomy" id="2807619"/>
    <lineage>
        <taxon>Bacteria</taxon>
        <taxon>Pseudomonadati</taxon>
        <taxon>Pseudomonadota</taxon>
        <taxon>Gammaproteobacteria</taxon>
        <taxon>Vibrionales</taxon>
        <taxon>Vibrionaceae</taxon>
        <taxon>Vibrio</taxon>
    </lineage>
</organism>
<gene>
    <name evidence="2" type="ORF">JQC93_19510</name>
</gene>
<evidence type="ECO:0000313" key="3">
    <source>
        <dbReference type="Proteomes" id="UP000809621"/>
    </source>
</evidence>
<evidence type="ECO:0000313" key="2">
    <source>
        <dbReference type="EMBL" id="MBM7038569.1"/>
    </source>
</evidence>
<dbReference type="EMBL" id="JAFEUM010000013">
    <property type="protein sequence ID" value="MBM7038569.1"/>
    <property type="molecule type" value="Genomic_DNA"/>
</dbReference>